<evidence type="ECO:0000256" key="1">
    <source>
        <dbReference type="SAM" id="MobiDB-lite"/>
    </source>
</evidence>
<comment type="caution">
    <text evidence="2">The sequence shown here is derived from an EMBL/GenBank/DDBJ whole genome shotgun (WGS) entry which is preliminary data.</text>
</comment>
<gene>
    <name evidence="2" type="ORF">H0235_002008</name>
</gene>
<evidence type="ECO:0000313" key="2">
    <source>
        <dbReference type="EMBL" id="KAF7439617.1"/>
    </source>
</evidence>
<name>A0A834PHI8_VESPE</name>
<dbReference type="AlphaFoldDB" id="A0A834PHI8"/>
<accession>A0A834PHI8</accession>
<proteinExistence type="predicted"/>
<organism evidence="2 3">
    <name type="scientific">Vespula pensylvanica</name>
    <name type="common">Western yellow jacket</name>
    <name type="synonym">Wasp</name>
    <dbReference type="NCBI Taxonomy" id="30213"/>
    <lineage>
        <taxon>Eukaryota</taxon>
        <taxon>Metazoa</taxon>
        <taxon>Ecdysozoa</taxon>
        <taxon>Arthropoda</taxon>
        <taxon>Hexapoda</taxon>
        <taxon>Insecta</taxon>
        <taxon>Pterygota</taxon>
        <taxon>Neoptera</taxon>
        <taxon>Endopterygota</taxon>
        <taxon>Hymenoptera</taxon>
        <taxon>Apocrita</taxon>
        <taxon>Aculeata</taxon>
        <taxon>Vespoidea</taxon>
        <taxon>Vespidae</taxon>
        <taxon>Vespinae</taxon>
        <taxon>Vespula</taxon>
    </lineage>
</organism>
<feature type="region of interest" description="Disordered" evidence="1">
    <location>
        <begin position="1"/>
        <end position="22"/>
    </location>
</feature>
<dbReference type="EMBL" id="JACSDY010000001">
    <property type="protein sequence ID" value="KAF7439617.1"/>
    <property type="molecule type" value="Genomic_DNA"/>
</dbReference>
<dbReference type="Proteomes" id="UP000600918">
    <property type="component" value="Unassembled WGS sequence"/>
</dbReference>
<sequence>MSRSNNAGNNGCSEIVSRSRQSRTCTFSRRAVIGESEEKVKFHPPPSQSTLRYYAARGNEVATRCFQGVENGSEIDTLSHVEFSAEGRGVEKPDQVGR</sequence>
<reference evidence="2" key="1">
    <citation type="journal article" date="2020" name="G3 (Bethesda)">
        <title>High-Quality Assemblies for Three Invasive Social Wasps from the &lt;i&gt;Vespula&lt;/i&gt; Genus.</title>
        <authorList>
            <person name="Harrop T.W.R."/>
            <person name="Guhlin J."/>
            <person name="McLaughlin G.M."/>
            <person name="Permina E."/>
            <person name="Stockwell P."/>
            <person name="Gilligan J."/>
            <person name="Le Lec M.F."/>
            <person name="Gruber M.A.M."/>
            <person name="Quinn O."/>
            <person name="Lovegrove M."/>
            <person name="Duncan E.J."/>
            <person name="Remnant E.J."/>
            <person name="Van Eeckhoven J."/>
            <person name="Graham B."/>
            <person name="Knapp R.A."/>
            <person name="Langford K.W."/>
            <person name="Kronenberg Z."/>
            <person name="Press M.O."/>
            <person name="Eacker S.M."/>
            <person name="Wilson-Rankin E.E."/>
            <person name="Purcell J."/>
            <person name="Lester P.J."/>
            <person name="Dearden P.K."/>
        </authorList>
    </citation>
    <scope>NUCLEOTIDE SEQUENCE</scope>
    <source>
        <strain evidence="2">Volc-1</strain>
    </source>
</reference>
<evidence type="ECO:0000313" key="3">
    <source>
        <dbReference type="Proteomes" id="UP000600918"/>
    </source>
</evidence>
<keyword evidence="3" id="KW-1185">Reference proteome</keyword>
<protein>
    <submittedName>
        <fullName evidence="2">Uncharacterized protein</fullName>
    </submittedName>
</protein>